<feature type="signal peptide" evidence="1">
    <location>
        <begin position="1"/>
        <end position="21"/>
    </location>
</feature>
<sequence length="242" mass="25968">MKLLTALLSTAIATLSLSASSIPVHLDPDAETPVIGALEAVSLAVPAEWPKGRESVEGWQPVYYRGVFEVYVNNNDISKDLTAKPGSPYFLSAEKDSPTLAIATDKDKVDVLSVDTWFCKMQLETIVLGYIQDTSVAADSIVTSLAETPTVSTPSASTAQAITELVGRLEKTGLPGKKRTGTAYKLISGDGKTLAFLETADIPDRIQLGDLIKLQVRVSGYLKQGENETDVILRAKTIKKAQ</sequence>
<feature type="chain" id="PRO_5036898494" evidence="1">
    <location>
        <begin position="22"/>
        <end position="242"/>
    </location>
</feature>
<evidence type="ECO:0000313" key="3">
    <source>
        <dbReference type="Proteomes" id="UP000617628"/>
    </source>
</evidence>
<dbReference type="RefSeq" id="WP_200356245.1">
    <property type="nucleotide sequence ID" value="NZ_JAENIL010000025.1"/>
</dbReference>
<dbReference type="Proteomes" id="UP000617628">
    <property type="component" value="Unassembled WGS sequence"/>
</dbReference>
<evidence type="ECO:0000256" key="1">
    <source>
        <dbReference type="SAM" id="SignalP"/>
    </source>
</evidence>
<gene>
    <name evidence="2" type="ORF">JIN87_14225</name>
</gene>
<dbReference type="EMBL" id="JAENIL010000025">
    <property type="protein sequence ID" value="MBK1878031.1"/>
    <property type="molecule type" value="Genomic_DNA"/>
</dbReference>
<accession>A0A934VLR0</accession>
<name>A0A934VLR0_9BACT</name>
<organism evidence="2 3">
    <name type="scientific">Pelagicoccus mobilis</name>
    <dbReference type="NCBI Taxonomy" id="415221"/>
    <lineage>
        <taxon>Bacteria</taxon>
        <taxon>Pseudomonadati</taxon>
        <taxon>Verrucomicrobiota</taxon>
        <taxon>Opitutia</taxon>
        <taxon>Puniceicoccales</taxon>
        <taxon>Pelagicoccaceae</taxon>
        <taxon>Pelagicoccus</taxon>
    </lineage>
</organism>
<evidence type="ECO:0000313" key="2">
    <source>
        <dbReference type="EMBL" id="MBK1878031.1"/>
    </source>
</evidence>
<proteinExistence type="predicted"/>
<keyword evidence="3" id="KW-1185">Reference proteome</keyword>
<dbReference type="AlphaFoldDB" id="A0A934VLR0"/>
<keyword evidence="1" id="KW-0732">Signal</keyword>
<comment type="caution">
    <text evidence="2">The sequence shown here is derived from an EMBL/GenBank/DDBJ whole genome shotgun (WGS) entry which is preliminary data.</text>
</comment>
<reference evidence="2" key="1">
    <citation type="submission" date="2021-01" db="EMBL/GenBank/DDBJ databases">
        <title>Modified the classification status of verrucomicrobia.</title>
        <authorList>
            <person name="Feng X."/>
        </authorList>
    </citation>
    <scope>NUCLEOTIDE SEQUENCE</scope>
    <source>
        <strain evidence="2">KCTC 13126</strain>
    </source>
</reference>
<protein>
    <submittedName>
        <fullName evidence="2">Uncharacterized protein</fullName>
    </submittedName>
</protein>